<evidence type="ECO:0000313" key="1">
    <source>
        <dbReference type="EMBL" id="EAQ79428.1"/>
    </source>
</evidence>
<name>A3ZVT2_9BACT</name>
<comment type="caution">
    <text evidence="1">The sequence shown here is derived from an EMBL/GenBank/DDBJ whole genome shotgun (WGS) entry which is preliminary data.</text>
</comment>
<proteinExistence type="predicted"/>
<dbReference type="Proteomes" id="UP000004358">
    <property type="component" value="Unassembled WGS sequence"/>
</dbReference>
<dbReference type="HOGENOM" id="CLU_3424608_0_0_0"/>
<reference evidence="1 2" key="1">
    <citation type="submission" date="2006-02" db="EMBL/GenBank/DDBJ databases">
        <authorList>
            <person name="Amann R."/>
            <person name="Ferriera S."/>
            <person name="Johnson J."/>
            <person name="Kravitz S."/>
            <person name="Halpern A."/>
            <person name="Remington K."/>
            <person name="Beeson K."/>
            <person name="Tran B."/>
            <person name="Rogers Y.-H."/>
            <person name="Friedman R."/>
            <person name="Venter J.C."/>
        </authorList>
    </citation>
    <scope>NUCLEOTIDE SEQUENCE [LARGE SCALE GENOMIC DNA]</scope>
    <source>
        <strain evidence="1 2">DSM 3645</strain>
    </source>
</reference>
<protein>
    <submittedName>
        <fullName evidence="1">Uncharacterized protein</fullName>
    </submittedName>
</protein>
<gene>
    <name evidence="1" type="ORF">DSM3645_03093</name>
</gene>
<dbReference type="EMBL" id="AANZ01000014">
    <property type="protein sequence ID" value="EAQ79428.1"/>
    <property type="molecule type" value="Genomic_DNA"/>
</dbReference>
<accession>A3ZVT2</accession>
<dbReference type="AlphaFoldDB" id="A3ZVT2"/>
<organism evidence="1 2">
    <name type="scientific">Blastopirellula marina DSM 3645</name>
    <dbReference type="NCBI Taxonomy" id="314230"/>
    <lineage>
        <taxon>Bacteria</taxon>
        <taxon>Pseudomonadati</taxon>
        <taxon>Planctomycetota</taxon>
        <taxon>Planctomycetia</taxon>
        <taxon>Pirellulales</taxon>
        <taxon>Pirellulaceae</taxon>
        <taxon>Blastopirellula</taxon>
    </lineage>
</organism>
<evidence type="ECO:0000313" key="2">
    <source>
        <dbReference type="Proteomes" id="UP000004358"/>
    </source>
</evidence>
<sequence>MPFCDFHGRCRLRCVYAMDSIR</sequence>